<dbReference type="Gene3D" id="1.20.120.1630">
    <property type="match status" value="1"/>
</dbReference>
<evidence type="ECO:0000313" key="2">
    <source>
        <dbReference type="EMBL" id="POS83367.1"/>
    </source>
</evidence>
<dbReference type="EMBL" id="PEDP01001654">
    <property type="protein sequence ID" value="POS83367.1"/>
    <property type="molecule type" value="Genomic_DNA"/>
</dbReference>
<comment type="caution">
    <text evidence="2">The sequence shown here is derived from an EMBL/GenBank/DDBJ whole genome shotgun (WGS) entry which is preliminary data.</text>
</comment>
<dbReference type="Pfam" id="PF06966">
    <property type="entry name" value="DUF1295"/>
    <property type="match status" value="1"/>
</dbReference>
<dbReference type="PANTHER" id="PTHR32251:SF23">
    <property type="entry name" value="3-OXO-5-ALPHA-STEROID 4-DEHYDROGENASE (DUF1295)"/>
    <property type="match status" value="1"/>
</dbReference>
<dbReference type="OrthoDB" id="201504at2759"/>
<name>A0A2S4PMV5_9PEZI</name>
<dbReference type="GO" id="GO:0016020">
    <property type="term" value="C:membrane"/>
    <property type="evidence" value="ECO:0007669"/>
    <property type="project" value="TreeGrafter"/>
</dbReference>
<reference evidence="2 3" key="1">
    <citation type="submission" date="2017-10" db="EMBL/GenBank/DDBJ databases">
        <title>Development of genomic resources for the powdery mildew, Erysiphe pulchra.</title>
        <authorList>
            <person name="Wadl P.A."/>
            <person name="Mack B.M."/>
            <person name="Moore G."/>
            <person name="Beltz S.B."/>
        </authorList>
    </citation>
    <scope>NUCLEOTIDE SEQUENCE [LARGE SCALE GENOMIC DNA]</scope>
    <source>
        <strain evidence="2">Cflorida</strain>
    </source>
</reference>
<evidence type="ECO:0000256" key="1">
    <source>
        <dbReference type="SAM" id="Phobius"/>
    </source>
</evidence>
<keyword evidence="1" id="KW-1133">Transmembrane helix</keyword>
<evidence type="ECO:0000313" key="3">
    <source>
        <dbReference type="Proteomes" id="UP000237438"/>
    </source>
</evidence>
<feature type="non-terminal residue" evidence="2">
    <location>
        <position position="159"/>
    </location>
</feature>
<organism evidence="2 3">
    <name type="scientific">Erysiphe pulchra</name>
    <dbReference type="NCBI Taxonomy" id="225359"/>
    <lineage>
        <taxon>Eukaryota</taxon>
        <taxon>Fungi</taxon>
        <taxon>Dikarya</taxon>
        <taxon>Ascomycota</taxon>
        <taxon>Pezizomycotina</taxon>
        <taxon>Leotiomycetes</taxon>
        <taxon>Erysiphales</taxon>
        <taxon>Erysiphaceae</taxon>
        <taxon>Erysiphe</taxon>
    </lineage>
</organism>
<dbReference type="InterPro" id="IPR010721">
    <property type="entry name" value="UstE-like"/>
</dbReference>
<keyword evidence="3" id="KW-1185">Reference proteome</keyword>
<dbReference type="PANTHER" id="PTHR32251">
    <property type="entry name" value="3-OXO-5-ALPHA-STEROID 4-DEHYDROGENASE"/>
    <property type="match status" value="1"/>
</dbReference>
<keyword evidence="1" id="KW-0812">Transmembrane</keyword>
<dbReference type="AlphaFoldDB" id="A0A2S4PMV5"/>
<sequence>MLTVSPYNESFTAADFIFASVLIAFIVLEFIADQQQWNYQEAKRIYNETARVSSKFNQDDLERGFVVTGLWSKSRHPNFVAEQAIWILFYLWGSWTTQSLFNWSSIGVISYLLLFQGSTNFTEEITAAKYSGYREYQKSVGRFLPNFSSENLGHSLNKE</sequence>
<evidence type="ECO:0008006" key="4">
    <source>
        <dbReference type="Google" id="ProtNLM"/>
    </source>
</evidence>
<keyword evidence="1" id="KW-0472">Membrane</keyword>
<dbReference type="Proteomes" id="UP000237438">
    <property type="component" value="Unassembled WGS sequence"/>
</dbReference>
<proteinExistence type="predicted"/>
<accession>A0A2S4PMV5</accession>
<protein>
    <recommendedName>
        <fullName evidence="4">Steroid 5-alpha reductase C-terminal domain-containing protein</fullName>
    </recommendedName>
</protein>
<feature type="transmembrane region" description="Helical" evidence="1">
    <location>
        <begin position="12"/>
        <end position="32"/>
    </location>
</feature>
<gene>
    <name evidence="2" type="ORF">EPUL_004791</name>
</gene>